<protein>
    <submittedName>
        <fullName evidence="2">Uncharacterized protein</fullName>
    </submittedName>
</protein>
<dbReference type="eggNOG" id="KOG3187">
    <property type="taxonomic scope" value="Eukaryota"/>
</dbReference>
<feature type="transmembrane region" description="Helical" evidence="1">
    <location>
        <begin position="52"/>
        <end position="71"/>
    </location>
</feature>
<dbReference type="UniPathway" id="UPA00094"/>
<keyword evidence="1" id="KW-1133">Transmembrane helix</keyword>
<accession>A0A0E0FG99</accession>
<keyword evidence="1" id="KW-0812">Transmembrane</keyword>
<reference evidence="2" key="2">
    <citation type="submission" date="2018-04" db="EMBL/GenBank/DDBJ databases">
        <title>OnivRS2 (Oryza nivara Reference Sequence Version 2).</title>
        <authorList>
            <person name="Zhang J."/>
            <person name="Kudrna D."/>
            <person name="Lee S."/>
            <person name="Talag J."/>
            <person name="Rajasekar S."/>
            <person name="Welchert J."/>
            <person name="Hsing Y.-I."/>
            <person name="Wing R.A."/>
        </authorList>
    </citation>
    <scope>NUCLEOTIDE SEQUENCE [LARGE SCALE GENOMIC DNA]</scope>
</reference>
<dbReference type="Proteomes" id="UP000006591">
    <property type="component" value="Chromosome 1"/>
</dbReference>
<reference evidence="2" key="1">
    <citation type="submission" date="2015-04" db="UniProtKB">
        <authorList>
            <consortium name="EnsemblPlants"/>
        </authorList>
    </citation>
    <scope>IDENTIFICATION</scope>
    <source>
        <strain evidence="2">SL10</strain>
    </source>
</reference>
<dbReference type="OMA" id="SWFMILA"/>
<dbReference type="EnsemblPlants" id="ONIVA01G03610.1">
    <property type="protein sequence ID" value="ONIVA01G03610.1"/>
    <property type="gene ID" value="ONIVA01G03610"/>
</dbReference>
<keyword evidence="1" id="KW-0472">Membrane</keyword>
<evidence type="ECO:0000313" key="3">
    <source>
        <dbReference type="Proteomes" id="UP000006591"/>
    </source>
</evidence>
<dbReference type="Gramene" id="ONIVA01G03610.1">
    <property type="protein sequence ID" value="ONIVA01G03610.1"/>
    <property type="gene ID" value="ONIVA01G03610"/>
</dbReference>
<dbReference type="GO" id="GO:0006633">
    <property type="term" value="P:fatty acid biosynthetic process"/>
    <property type="evidence" value="ECO:0007669"/>
    <property type="project" value="UniProtKB-UniPathway"/>
</dbReference>
<evidence type="ECO:0000256" key="1">
    <source>
        <dbReference type="SAM" id="Phobius"/>
    </source>
</evidence>
<sequence length="76" mass="8750">MAGNASGVRRLYLSLYNWIVLIGWVQVSWFMILALLKNGYDAVYAAVEQHLLFAQTAAIMELYNFFVSLLMEIERC</sequence>
<feature type="transmembrane region" description="Helical" evidence="1">
    <location>
        <begin position="12"/>
        <end position="32"/>
    </location>
</feature>
<organism evidence="2">
    <name type="scientific">Oryza nivara</name>
    <name type="common">Indian wild rice</name>
    <name type="synonym">Oryza sativa f. spontanea</name>
    <dbReference type="NCBI Taxonomy" id="4536"/>
    <lineage>
        <taxon>Eukaryota</taxon>
        <taxon>Viridiplantae</taxon>
        <taxon>Streptophyta</taxon>
        <taxon>Embryophyta</taxon>
        <taxon>Tracheophyta</taxon>
        <taxon>Spermatophyta</taxon>
        <taxon>Magnoliopsida</taxon>
        <taxon>Liliopsida</taxon>
        <taxon>Poales</taxon>
        <taxon>Poaceae</taxon>
        <taxon>BOP clade</taxon>
        <taxon>Oryzoideae</taxon>
        <taxon>Oryzeae</taxon>
        <taxon>Oryzinae</taxon>
        <taxon>Oryza</taxon>
    </lineage>
</organism>
<keyword evidence="3" id="KW-1185">Reference proteome</keyword>
<proteinExistence type="predicted"/>
<dbReference type="HOGENOM" id="CLU_199324_0_0_1"/>
<dbReference type="STRING" id="4536.A0A0E0FG99"/>
<dbReference type="AlphaFoldDB" id="A0A0E0FG99"/>
<name>A0A0E0FG99_ORYNI</name>
<evidence type="ECO:0000313" key="2">
    <source>
        <dbReference type="EnsemblPlants" id="ONIVA01G03610.1"/>
    </source>
</evidence>